<proteinExistence type="predicted"/>
<dbReference type="Gene3D" id="1.10.260.40">
    <property type="entry name" value="lambda repressor-like DNA-binding domains"/>
    <property type="match status" value="1"/>
</dbReference>
<dbReference type="Proteomes" id="UP000322917">
    <property type="component" value="Unassembled WGS sequence"/>
</dbReference>
<evidence type="ECO:0000313" key="3">
    <source>
        <dbReference type="Proteomes" id="UP000322917"/>
    </source>
</evidence>
<dbReference type="InterPro" id="IPR001387">
    <property type="entry name" value="Cro/C1-type_HTH"/>
</dbReference>
<sequence length="131" mass="14632">MSAEYSSKFQARMNELFRKAQDEDPKLTKGQYASKIGTTLNSLRGWLRGSGQPDADGLARIAAAENVSVDWLVGKATSPVHKKLGHEKEQLISRIADADLETFDKMVQFMNYLEYEKKAKDMTGGEKESSN</sequence>
<dbReference type="PROSITE" id="PS50943">
    <property type="entry name" value="HTH_CROC1"/>
    <property type="match status" value="1"/>
</dbReference>
<dbReference type="InterPro" id="IPR010982">
    <property type="entry name" value="Lambda_DNA-bd_dom_sf"/>
</dbReference>
<dbReference type="AlphaFoldDB" id="A0A1M6HR61"/>
<gene>
    <name evidence="2" type="ORF">SAMN02745170_02071</name>
</gene>
<dbReference type="GO" id="GO:0003677">
    <property type="term" value="F:DNA binding"/>
    <property type="evidence" value="ECO:0007669"/>
    <property type="project" value="InterPro"/>
</dbReference>
<keyword evidence="3" id="KW-1185">Reference proteome</keyword>
<evidence type="ECO:0000313" key="2">
    <source>
        <dbReference type="EMBL" id="SHJ24647.1"/>
    </source>
</evidence>
<dbReference type="RefSeq" id="WP_149734821.1">
    <property type="nucleotide sequence ID" value="NZ_FQZD01000014.1"/>
</dbReference>
<dbReference type="SUPFAM" id="SSF47413">
    <property type="entry name" value="lambda repressor-like DNA-binding domains"/>
    <property type="match status" value="1"/>
</dbReference>
<evidence type="ECO:0000259" key="1">
    <source>
        <dbReference type="PROSITE" id="PS50943"/>
    </source>
</evidence>
<dbReference type="CDD" id="cd00093">
    <property type="entry name" value="HTH_XRE"/>
    <property type="match status" value="1"/>
</dbReference>
<name>A0A1M6HR61_9FIRM</name>
<feature type="domain" description="HTH cro/C1-type" evidence="1">
    <location>
        <begin position="26"/>
        <end position="72"/>
    </location>
</feature>
<accession>A0A1M6HR61</accession>
<reference evidence="2 3" key="1">
    <citation type="submission" date="2016-11" db="EMBL/GenBank/DDBJ databases">
        <authorList>
            <person name="Varghese N."/>
            <person name="Submissions S."/>
        </authorList>
    </citation>
    <scope>NUCLEOTIDE SEQUENCE [LARGE SCALE GENOMIC DNA]</scope>
    <source>
        <strain evidence="2 3">DSM 15287</strain>
    </source>
</reference>
<organism evidence="2 3">
    <name type="scientific">Propionispora hippei DSM 15287</name>
    <dbReference type="NCBI Taxonomy" id="1123003"/>
    <lineage>
        <taxon>Bacteria</taxon>
        <taxon>Bacillati</taxon>
        <taxon>Bacillota</taxon>
        <taxon>Negativicutes</taxon>
        <taxon>Selenomonadales</taxon>
        <taxon>Sporomusaceae</taxon>
        <taxon>Propionispora</taxon>
    </lineage>
</organism>
<protein>
    <recommendedName>
        <fullName evidence="1">HTH cro/C1-type domain-containing protein</fullName>
    </recommendedName>
</protein>
<dbReference type="OrthoDB" id="9805856at2"/>
<dbReference type="EMBL" id="FQZD01000014">
    <property type="protein sequence ID" value="SHJ24647.1"/>
    <property type="molecule type" value="Genomic_DNA"/>
</dbReference>